<dbReference type="Proteomes" id="UP000594262">
    <property type="component" value="Unplaced"/>
</dbReference>
<keyword evidence="3 6" id="KW-0812">Transmembrane</keyword>
<evidence type="ECO:0000256" key="2">
    <source>
        <dbReference type="ARBA" id="ARBA00022448"/>
    </source>
</evidence>
<evidence type="ECO:0000313" key="9">
    <source>
        <dbReference type="Proteomes" id="UP000594262"/>
    </source>
</evidence>
<reference evidence="8" key="1">
    <citation type="submission" date="2021-01" db="UniProtKB">
        <authorList>
            <consortium name="EnsemblMetazoa"/>
        </authorList>
    </citation>
    <scope>IDENTIFICATION</scope>
</reference>
<feature type="domain" description="Major facilitator superfamily (MFS) profile" evidence="7">
    <location>
        <begin position="29"/>
        <end position="175"/>
    </location>
</feature>
<proteinExistence type="predicted"/>
<dbReference type="PROSITE" id="PS50850">
    <property type="entry name" value="MFS"/>
    <property type="match status" value="1"/>
</dbReference>
<dbReference type="GO" id="GO:0016020">
    <property type="term" value="C:membrane"/>
    <property type="evidence" value="ECO:0007669"/>
    <property type="project" value="UniProtKB-SubCell"/>
</dbReference>
<evidence type="ECO:0000256" key="4">
    <source>
        <dbReference type="ARBA" id="ARBA00022989"/>
    </source>
</evidence>
<dbReference type="InterPro" id="IPR036259">
    <property type="entry name" value="MFS_trans_sf"/>
</dbReference>
<evidence type="ECO:0000259" key="7">
    <source>
        <dbReference type="PROSITE" id="PS50850"/>
    </source>
</evidence>
<evidence type="ECO:0000256" key="5">
    <source>
        <dbReference type="ARBA" id="ARBA00023136"/>
    </source>
</evidence>
<dbReference type="EnsemblMetazoa" id="CLYHEMT003599.1">
    <property type="protein sequence ID" value="CLYHEMP003599.1"/>
    <property type="gene ID" value="CLYHEMG003599"/>
</dbReference>
<feature type="transmembrane region" description="Helical" evidence="6">
    <location>
        <begin position="94"/>
        <end position="112"/>
    </location>
</feature>
<protein>
    <recommendedName>
        <fullName evidence="7">Major facilitator superfamily (MFS) profile domain-containing protein</fullName>
    </recommendedName>
</protein>
<name>A0A7M5UP89_9CNID</name>
<feature type="transmembrane region" description="Helical" evidence="6">
    <location>
        <begin position="21"/>
        <end position="45"/>
    </location>
</feature>
<sequence>MGMSVENKTWTINDFIEYLPFYNAFTIKILCLINVPTFVAGFILYVNVLIAPELQCEWKLTTFEISLISIAFYIGEGCGSFYWGRTADIYGRKVILIVVTACMIYFALLSSVSDSFASHMMMRFFVGAGYNGCFIMTAVYSTEFTKKADHCKAILFLRCPTLPNHLKSIEESGEF</sequence>
<dbReference type="OrthoDB" id="3936150at2759"/>
<comment type="subcellular location">
    <subcellularLocation>
        <location evidence="1">Membrane</location>
        <topology evidence="1">Multi-pass membrane protein</topology>
    </subcellularLocation>
</comment>
<dbReference type="PANTHER" id="PTHR23511">
    <property type="entry name" value="SYNAPTIC VESICLE GLYCOPROTEIN 2"/>
    <property type="match status" value="1"/>
</dbReference>
<keyword evidence="5 6" id="KW-0472">Membrane</keyword>
<dbReference type="Pfam" id="PF07690">
    <property type="entry name" value="MFS_1"/>
    <property type="match status" value="1"/>
</dbReference>
<dbReference type="SUPFAM" id="SSF103473">
    <property type="entry name" value="MFS general substrate transporter"/>
    <property type="match status" value="1"/>
</dbReference>
<keyword evidence="2" id="KW-0813">Transport</keyword>
<keyword evidence="4 6" id="KW-1133">Transmembrane helix</keyword>
<evidence type="ECO:0000256" key="6">
    <source>
        <dbReference type="SAM" id="Phobius"/>
    </source>
</evidence>
<dbReference type="Gene3D" id="1.20.1250.20">
    <property type="entry name" value="MFS general substrate transporter like domains"/>
    <property type="match status" value="1"/>
</dbReference>
<evidence type="ECO:0000256" key="1">
    <source>
        <dbReference type="ARBA" id="ARBA00004141"/>
    </source>
</evidence>
<feature type="transmembrane region" description="Helical" evidence="6">
    <location>
        <begin position="65"/>
        <end position="82"/>
    </location>
</feature>
<evidence type="ECO:0000313" key="8">
    <source>
        <dbReference type="EnsemblMetazoa" id="CLYHEMP003599.1"/>
    </source>
</evidence>
<dbReference type="InterPro" id="IPR011701">
    <property type="entry name" value="MFS"/>
</dbReference>
<feature type="transmembrane region" description="Helical" evidence="6">
    <location>
        <begin position="124"/>
        <end position="142"/>
    </location>
</feature>
<organism evidence="8 9">
    <name type="scientific">Clytia hemisphaerica</name>
    <dbReference type="NCBI Taxonomy" id="252671"/>
    <lineage>
        <taxon>Eukaryota</taxon>
        <taxon>Metazoa</taxon>
        <taxon>Cnidaria</taxon>
        <taxon>Hydrozoa</taxon>
        <taxon>Hydroidolina</taxon>
        <taxon>Leptothecata</taxon>
        <taxon>Obeliida</taxon>
        <taxon>Clytiidae</taxon>
        <taxon>Clytia</taxon>
    </lineage>
</organism>
<keyword evidence="9" id="KW-1185">Reference proteome</keyword>
<accession>A0A7M5UP89</accession>
<dbReference type="GO" id="GO:0022857">
    <property type="term" value="F:transmembrane transporter activity"/>
    <property type="evidence" value="ECO:0007669"/>
    <property type="project" value="InterPro"/>
</dbReference>
<dbReference type="InterPro" id="IPR020846">
    <property type="entry name" value="MFS_dom"/>
</dbReference>
<evidence type="ECO:0000256" key="3">
    <source>
        <dbReference type="ARBA" id="ARBA00022692"/>
    </source>
</evidence>
<dbReference type="AlphaFoldDB" id="A0A7M5UP89"/>